<dbReference type="Pfam" id="PF00001">
    <property type="entry name" value="7tm_1"/>
    <property type="match status" value="1"/>
</dbReference>
<comment type="caution">
    <text evidence="11">The sequence shown here is derived from an EMBL/GenBank/DDBJ whole genome shotgun (WGS) entry which is preliminary data.</text>
</comment>
<keyword evidence="6 9" id="KW-0472">Membrane</keyword>
<keyword evidence="2" id="KW-1003">Cell membrane</keyword>
<evidence type="ECO:0000313" key="11">
    <source>
        <dbReference type="EMBL" id="PAV77193.1"/>
    </source>
</evidence>
<dbReference type="OrthoDB" id="5981855at2759"/>
<dbReference type="PANTHER" id="PTHR46925">
    <property type="entry name" value="G-PROTEIN COUPLED RECEPTOR TKR-1-RELATED"/>
    <property type="match status" value="1"/>
</dbReference>
<evidence type="ECO:0000256" key="7">
    <source>
        <dbReference type="ARBA" id="ARBA00023170"/>
    </source>
</evidence>
<feature type="domain" description="G-protein coupled receptors family 1 profile" evidence="10">
    <location>
        <begin position="106"/>
        <end position="215"/>
    </location>
</feature>
<evidence type="ECO:0000256" key="2">
    <source>
        <dbReference type="ARBA" id="ARBA00022475"/>
    </source>
</evidence>
<evidence type="ECO:0000256" key="8">
    <source>
        <dbReference type="ARBA" id="ARBA00023224"/>
    </source>
</evidence>
<reference evidence="11 12" key="1">
    <citation type="journal article" date="2017" name="Curr. Biol.">
        <title>Genome architecture and evolution of a unichromosomal asexual nematode.</title>
        <authorList>
            <person name="Fradin H."/>
            <person name="Zegar C."/>
            <person name="Gutwein M."/>
            <person name="Lucas J."/>
            <person name="Kovtun M."/>
            <person name="Corcoran D."/>
            <person name="Baugh L.R."/>
            <person name="Kiontke K."/>
            <person name="Gunsalus K."/>
            <person name="Fitch D.H."/>
            <person name="Piano F."/>
        </authorList>
    </citation>
    <scope>NUCLEOTIDE SEQUENCE [LARGE SCALE GENOMIC DNA]</scope>
    <source>
        <strain evidence="11">PF1309</strain>
    </source>
</reference>
<name>A0A2A2KTR6_9BILA</name>
<dbReference type="AlphaFoldDB" id="A0A2A2KTR6"/>
<evidence type="ECO:0000313" key="12">
    <source>
        <dbReference type="Proteomes" id="UP000218231"/>
    </source>
</evidence>
<gene>
    <name evidence="11" type="ORF">WR25_11644</name>
</gene>
<protein>
    <recommendedName>
        <fullName evidence="10">G-protein coupled receptors family 1 profile domain-containing protein</fullName>
    </recommendedName>
</protein>
<evidence type="ECO:0000256" key="3">
    <source>
        <dbReference type="ARBA" id="ARBA00022692"/>
    </source>
</evidence>
<evidence type="ECO:0000256" key="5">
    <source>
        <dbReference type="ARBA" id="ARBA00023040"/>
    </source>
</evidence>
<dbReference type="STRING" id="2018661.A0A2A2KTR6"/>
<dbReference type="GO" id="GO:0004995">
    <property type="term" value="F:tachykinin receptor activity"/>
    <property type="evidence" value="ECO:0007669"/>
    <property type="project" value="InterPro"/>
</dbReference>
<evidence type="ECO:0000256" key="1">
    <source>
        <dbReference type="ARBA" id="ARBA00004651"/>
    </source>
</evidence>
<dbReference type="PANTHER" id="PTHR46925:SF2">
    <property type="entry name" value="G-PROTEIN COUPLED RECEPTOR TKR-1-RELATED"/>
    <property type="match status" value="1"/>
</dbReference>
<feature type="transmembrane region" description="Helical" evidence="9">
    <location>
        <begin position="167"/>
        <end position="184"/>
    </location>
</feature>
<dbReference type="InterPro" id="IPR001681">
    <property type="entry name" value="Neurokn_rcpt"/>
</dbReference>
<dbReference type="Proteomes" id="UP000218231">
    <property type="component" value="Unassembled WGS sequence"/>
</dbReference>
<proteinExistence type="predicted"/>
<keyword evidence="4 9" id="KW-1133">Transmembrane helix</keyword>
<feature type="transmembrane region" description="Helical" evidence="9">
    <location>
        <begin position="120"/>
        <end position="141"/>
    </location>
</feature>
<feature type="transmembrane region" description="Helical" evidence="9">
    <location>
        <begin position="196"/>
        <end position="217"/>
    </location>
</feature>
<dbReference type="SUPFAM" id="SSF81321">
    <property type="entry name" value="Family A G protein-coupled receptor-like"/>
    <property type="match status" value="1"/>
</dbReference>
<evidence type="ECO:0000259" key="10">
    <source>
        <dbReference type="PROSITE" id="PS50262"/>
    </source>
</evidence>
<keyword evidence="5" id="KW-0297">G-protein coupled receptor</keyword>
<dbReference type="InterPro" id="IPR000276">
    <property type="entry name" value="GPCR_Rhodpsn"/>
</dbReference>
<sequence>MSLFNESYLMFLGETICDPEGVQVEGADETIPDELNQSIFCLPDPADTQDHDSLQFQILATIGFVSLMFAAVVGNCIVMWIIYKHKVGTIYFYNFADKTVTLRHTCQATPSKGFDHMLFYIQYALPLFVLSVTFGRIAWALRNSTDANHNSTKCPSQAKSKSKAVKMLALMVITFMLFWLPYHIYHAFNFDFGQSVYLFIYWVAMSSSASNPVIYCLQNQRFRIGFRYVLRFLPCVRFEQDEYLYSQLFPERLRSMALSLHKSKDIKSKLNGVITERATFSSCNGKENSSFDLGGAPLQPLDILQHVIGQEKPLLEEDSPVHS</sequence>
<keyword evidence="8" id="KW-0807">Transducer</keyword>
<dbReference type="PRINTS" id="PR00237">
    <property type="entry name" value="GPCRRHODOPSN"/>
</dbReference>
<keyword evidence="7" id="KW-0675">Receptor</keyword>
<evidence type="ECO:0000256" key="4">
    <source>
        <dbReference type="ARBA" id="ARBA00022989"/>
    </source>
</evidence>
<accession>A0A2A2KTR6</accession>
<evidence type="ECO:0000256" key="9">
    <source>
        <dbReference type="SAM" id="Phobius"/>
    </source>
</evidence>
<keyword evidence="12" id="KW-1185">Reference proteome</keyword>
<dbReference type="GO" id="GO:0005886">
    <property type="term" value="C:plasma membrane"/>
    <property type="evidence" value="ECO:0007669"/>
    <property type="project" value="UniProtKB-SubCell"/>
</dbReference>
<dbReference type="InterPro" id="IPR017452">
    <property type="entry name" value="GPCR_Rhodpsn_7TM"/>
</dbReference>
<dbReference type="EMBL" id="LIAE01007743">
    <property type="protein sequence ID" value="PAV77193.1"/>
    <property type="molecule type" value="Genomic_DNA"/>
</dbReference>
<comment type="subcellular location">
    <subcellularLocation>
        <location evidence="1">Cell membrane</location>
        <topology evidence="1">Multi-pass membrane protein</topology>
    </subcellularLocation>
</comment>
<keyword evidence="3 9" id="KW-0812">Transmembrane</keyword>
<dbReference type="PROSITE" id="PS50262">
    <property type="entry name" value="G_PROTEIN_RECEP_F1_2"/>
    <property type="match status" value="1"/>
</dbReference>
<organism evidence="11 12">
    <name type="scientific">Diploscapter pachys</name>
    <dbReference type="NCBI Taxonomy" id="2018661"/>
    <lineage>
        <taxon>Eukaryota</taxon>
        <taxon>Metazoa</taxon>
        <taxon>Ecdysozoa</taxon>
        <taxon>Nematoda</taxon>
        <taxon>Chromadorea</taxon>
        <taxon>Rhabditida</taxon>
        <taxon>Rhabditina</taxon>
        <taxon>Rhabditomorpha</taxon>
        <taxon>Rhabditoidea</taxon>
        <taxon>Rhabditidae</taxon>
        <taxon>Diploscapter</taxon>
    </lineage>
</organism>
<feature type="transmembrane region" description="Helical" evidence="9">
    <location>
        <begin position="58"/>
        <end position="83"/>
    </location>
</feature>
<evidence type="ECO:0000256" key="6">
    <source>
        <dbReference type="ARBA" id="ARBA00023136"/>
    </source>
</evidence>
<dbReference type="Gene3D" id="1.20.1070.10">
    <property type="entry name" value="Rhodopsin 7-helix transmembrane proteins"/>
    <property type="match status" value="1"/>
</dbReference>